<dbReference type="SUPFAM" id="SSF52283">
    <property type="entry name" value="Formate/glycerate dehydrogenase catalytic domain-like"/>
    <property type="match status" value="1"/>
</dbReference>
<evidence type="ECO:0000256" key="1">
    <source>
        <dbReference type="ARBA" id="ARBA00023002"/>
    </source>
</evidence>
<dbReference type="CDD" id="cd05301">
    <property type="entry name" value="GDH"/>
    <property type="match status" value="1"/>
</dbReference>
<accession>A0ABV8RV44</accession>
<dbReference type="Pfam" id="PF00389">
    <property type="entry name" value="2-Hacid_dh"/>
    <property type="match status" value="1"/>
</dbReference>
<dbReference type="PANTHER" id="PTHR10996:SF283">
    <property type="entry name" value="GLYOXYLATE_HYDROXYPYRUVATE REDUCTASE B"/>
    <property type="match status" value="1"/>
</dbReference>
<keyword evidence="1 2" id="KW-0560">Oxidoreductase</keyword>
<sequence length="324" mass="35880">MKHKIYATNTMSARVREYLEEHFDLDVWERSEWIPKDILFEKIREVDGLFGHGVPINKELISHAGRLRIVSNMSAGYDNFNVGDMIAGGVIGTHAPGQMNETVADLVFGLMIATARRFAELDRYTRAGKWLHGDDTPLFGLDVFGKKLGIIGLGQLGETVAKRAGCFNMDVVYSSRTRKPEVENRLSIAHASLDELLATSDFIVLLVPLNQQTSRMLGKREFGLMKKTAVFINASRGGTIDEQALIEVLEKRKIHGAGLDVFDQEPVSPDNPLLKLDNTVLVPHIGSATAETRDRMAMVAAESLVSYLIRGDAINVVADMKARM</sequence>
<dbReference type="SUPFAM" id="SSF51735">
    <property type="entry name" value="NAD(P)-binding Rossmann-fold domains"/>
    <property type="match status" value="1"/>
</dbReference>
<organism evidence="5 6">
    <name type="scientific">Castellaniella hirudinis</name>
    <dbReference type="NCBI Taxonomy" id="1144617"/>
    <lineage>
        <taxon>Bacteria</taxon>
        <taxon>Pseudomonadati</taxon>
        <taxon>Pseudomonadota</taxon>
        <taxon>Betaproteobacteria</taxon>
        <taxon>Burkholderiales</taxon>
        <taxon>Alcaligenaceae</taxon>
        <taxon>Castellaniella</taxon>
    </lineage>
</organism>
<evidence type="ECO:0000259" key="4">
    <source>
        <dbReference type="Pfam" id="PF02826"/>
    </source>
</evidence>
<dbReference type="GO" id="GO:0016491">
    <property type="term" value="F:oxidoreductase activity"/>
    <property type="evidence" value="ECO:0007669"/>
    <property type="project" value="UniProtKB-KW"/>
</dbReference>
<dbReference type="EC" id="1.1.1.-" evidence="5"/>
<dbReference type="InterPro" id="IPR006140">
    <property type="entry name" value="D-isomer_DH_NAD-bd"/>
</dbReference>
<reference evidence="6" key="1">
    <citation type="journal article" date="2019" name="Int. J. Syst. Evol. Microbiol.">
        <title>The Global Catalogue of Microorganisms (GCM) 10K type strain sequencing project: providing services to taxonomists for standard genome sequencing and annotation.</title>
        <authorList>
            <consortium name="The Broad Institute Genomics Platform"/>
            <consortium name="The Broad Institute Genome Sequencing Center for Infectious Disease"/>
            <person name="Wu L."/>
            <person name="Ma J."/>
        </authorList>
    </citation>
    <scope>NUCLEOTIDE SEQUENCE [LARGE SCALE GENOMIC DNA]</scope>
    <source>
        <strain evidence="6">CGMCC 1.19029</strain>
    </source>
</reference>
<comment type="similarity">
    <text evidence="2">Belongs to the D-isomer specific 2-hydroxyacid dehydrogenase family.</text>
</comment>
<protein>
    <submittedName>
        <fullName evidence="5">2-hydroxyacid dehydrogenase</fullName>
        <ecNumber evidence="5">1.1.1.-</ecNumber>
    </submittedName>
</protein>
<evidence type="ECO:0000256" key="2">
    <source>
        <dbReference type="RuleBase" id="RU003719"/>
    </source>
</evidence>
<gene>
    <name evidence="5" type="ORF">ACFO0J_04430</name>
</gene>
<dbReference type="PANTHER" id="PTHR10996">
    <property type="entry name" value="2-HYDROXYACID DEHYDROGENASE-RELATED"/>
    <property type="match status" value="1"/>
</dbReference>
<feature type="domain" description="D-isomer specific 2-hydroxyacid dehydrogenase NAD-binding" evidence="4">
    <location>
        <begin position="108"/>
        <end position="286"/>
    </location>
</feature>
<proteinExistence type="inferred from homology"/>
<feature type="domain" description="D-isomer specific 2-hydroxyacid dehydrogenase catalytic" evidence="3">
    <location>
        <begin position="8"/>
        <end position="317"/>
    </location>
</feature>
<dbReference type="Proteomes" id="UP001595756">
    <property type="component" value="Unassembled WGS sequence"/>
</dbReference>
<dbReference type="InterPro" id="IPR036291">
    <property type="entry name" value="NAD(P)-bd_dom_sf"/>
</dbReference>
<evidence type="ECO:0000313" key="6">
    <source>
        <dbReference type="Proteomes" id="UP001595756"/>
    </source>
</evidence>
<evidence type="ECO:0000313" key="5">
    <source>
        <dbReference type="EMBL" id="MFC4297285.1"/>
    </source>
</evidence>
<dbReference type="Gene3D" id="3.40.50.720">
    <property type="entry name" value="NAD(P)-binding Rossmann-like Domain"/>
    <property type="match status" value="2"/>
</dbReference>
<dbReference type="Pfam" id="PF02826">
    <property type="entry name" value="2-Hacid_dh_C"/>
    <property type="match status" value="1"/>
</dbReference>
<name>A0ABV8RV44_9BURK</name>
<evidence type="ECO:0000259" key="3">
    <source>
        <dbReference type="Pfam" id="PF00389"/>
    </source>
</evidence>
<dbReference type="InterPro" id="IPR006139">
    <property type="entry name" value="D-isomer_2_OHA_DH_cat_dom"/>
</dbReference>
<dbReference type="RefSeq" id="WP_376811837.1">
    <property type="nucleotide sequence ID" value="NZ_JBHSDY010000002.1"/>
</dbReference>
<dbReference type="InterPro" id="IPR050223">
    <property type="entry name" value="D-isomer_2-hydroxyacid_DH"/>
</dbReference>
<dbReference type="EMBL" id="JBHSDY010000002">
    <property type="protein sequence ID" value="MFC4297285.1"/>
    <property type="molecule type" value="Genomic_DNA"/>
</dbReference>
<keyword evidence="6" id="KW-1185">Reference proteome</keyword>
<comment type="caution">
    <text evidence="5">The sequence shown here is derived from an EMBL/GenBank/DDBJ whole genome shotgun (WGS) entry which is preliminary data.</text>
</comment>